<feature type="non-terminal residue" evidence="2">
    <location>
        <position position="1"/>
    </location>
</feature>
<reference evidence="3" key="1">
    <citation type="submission" date="2017-06" db="EMBL/GenBank/DDBJ databases">
        <authorList>
            <person name="Varghese N."/>
            <person name="Submissions S."/>
        </authorList>
    </citation>
    <scope>NUCLEOTIDE SEQUENCE [LARGE SCALE GENOMIC DNA]</scope>
    <source>
        <strain evidence="3">DSM 45207</strain>
    </source>
</reference>
<dbReference type="Pfam" id="PF02720">
    <property type="entry name" value="DUF222"/>
    <property type="match status" value="1"/>
</dbReference>
<dbReference type="RefSeq" id="WP_141134756.1">
    <property type="nucleotide sequence ID" value="NZ_FZNW01000030.1"/>
</dbReference>
<organism evidence="2 3">
    <name type="scientific">Haloechinothrix alba</name>
    <dbReference type="NCBI Taxonomy" id="664784"/>
    <lineage>
        <taxon>Bacteria</taxon>
        <taxon>Bacillati</taxon>
        <taxon>Actinomycetota</taxon>
        <taxon>Actinomycetes</taxon>
        <taxon>Pseudonocardiales</taxon>
        <taxon>Pseudonocardiaceae</taxon>
        <taxon>Haloechinothrix</taxon>
    </lineage>
</organism>
<dbReference type="Proteomes" id="UP000198348">
    <property type="component" value="Unassembled WGS sequence"/>
</dbReference>
<feature type="domain" description="DUF222" evidence="1">
    <location>
        <begin position="4"/>
        <end position="142"/>
    </location>
</feature>
<dbReference type="OrthoDB" id="3656171at2"/>
<keyword evidence="3" id="KW-1185">Reference proteome</keyword>
<dbReference type="InterPro" id="IPR003870">
    <property type="entry name" value="DUF222"/>
</dbReference>
<dbReference type="AlphaFoldDB" id="A0A239A6R6"/>
<evidence type="ECO:0000313" key="2">
    <source>
        <dbReference type="EMBL" id="SNR90583.1"/>
    </source>
</evidence>
<protein>
    <recommendedName>
        <fullName evidence="1">DUF222 domain-containing protein</fullName>
    </recommendedName>
</protein>
<accession>A0A239A6R6</accession>
<proteinExistence type="predicted"/>
<evidence type="ECO:0000259" key="1">
    <source>
        <dbReference type="Pfam" id="PF02720"/>
    </source>
</evidence>
<dbReference type="EMBL" id="FZNW01000030">
    <property type="protein sequence ID" value="SNR90583.1"/>
    <property type="molecule type" value="Genomic_DNA"/>
</dbReference>
<gene>
    <name evidence="2" type="ORF">SAMN06265360_13029</name>
</gene>
<name>A0A239A6R6_9PSEU</name>
<evidence type="ECO:0000313" key="3">
    <source>
        <dbReference type="Proteomes" id="UP000198348"/>
    </source>
</evidence>
<sequence length="160" mass="16442">GLVGVLDAEAGQALEAVLSPLAKPRPSGEHGVDERDPAQRYGDALAELADHSLRAGTLPAEGGERPRIVVTIGLRELCADGLPGATGLLNQDVPVTAEAARRYACDAGVIPAVLGTKGEVLDLGREQRLVSTAQRRALALRDRGCSSGVRGVPALAQPGV</sequence>